<protein>
    <submittedName>
        <fullName evidence="2">Uncharacterized protein</fullName>
    </submittedName>
</protein>
<feature type="compositionally biased region" description="Acidic residues" evidence="1">
    <location>
        <begin position="61"/>
        <end position="70"/>
    </location>
</feature>
<feature type="compositionally biased region" description="Acidic residues" evidence="1">
    <location>
        <begin position="125"/>
        <end position="134"/>
    </location>
</feature>
<feature type="region of interest" description="Disordered" evidence="1">
    <location>
        <begin position="109"/>
        <end position="172"/>
    </location>
</feature>
<evidence type="ECO:0000256" key="1">
    <source>
        <dbReference type="SAM" id="MobiDB-lite"/>
    </source>
</evidence>
<evidence type="ECO:0000313" key="2">
    <source>
        <dbReference type="EMBL" id="KKN79945.1"/>
    </source>
</evidence>
<name>A0A0F9TFE9_9ZZZZ</name>
<proteinExistence type="predicted"/>
<accession>A0A0F9TFE9</accession>
<feature type="region of interest" description="Disordered" evidence="1">
    <location>
        <begin position="271"/>
        <end position="304"/>
    </location>
</feature>
<comment type="caution">
    <text evidence="2">The sequence shown here is derived from an EMBL/GenBank/DDBJ whole genome shotgun (WGS) entry which is preliminary data.</text>
</comment>
<organism evidence="2">
    <name type="scientific">marine sediment metagenome</name>
    <dbReference type="NCBI Taxonomy" id="412755"/>
    <lineage>
        <taxon>unclassified sequences</taxon>
        <taxon>metagenomes</taxon>
        <taxon>ecological metagenomes</taxon>
    </lineage>
</organism>
<sequence>MSAKEELDQARELIGLKVKEVSAVDRAANKRTFLVIKRREEDGMSIFDNDLGDEGFEIVKQEEEEEEEEEEGKKKAADDPAALTKTMMGFMKKAMTAAGVDKDEMTKALEAMEKLTDSVSKAGHDDDEEEEKDDDEKKQKARGEDDEENDDGKPFGNKSKETKSADQPILKINTDGSIELSSEITKGRVAGARSIKKVLQLFGHTAAILKEADPVVFEKALKALAKGDLPKDPGFPSQVRPTEPEVAKSVGDQITAAVTKAMAPVNEKLEKIEKTRGGSASLEDGGGTETKVEKGAGIWSGLLH</sequence>
<dbReference type="EMBL" id="LAZR01000239">
    <property type="protein sequence ID" value="KKN79945.1"/>
    <property type="molecule type" value="Genomic_DNA"/>
</dbReference>
<reference evidence="2" key="1">
    <citation type="journal article" date="2015" name="Nature">
        <title>Complex archaea that bridge the gap between prokaryotes and eukaryotes.</title>
        <authorList>
            <person name="Spang A."/>
            <person name="Saw J.H."/>
            <person name="Jorgensen S.L."/>
            <person name="Zaremba-Niedzwiedzka K."/>
            <person name="Martijn J."/>
            <person name="Lind A.E."/>
            <person name="van Eijk R."/>
            <person name="Schleper C."/>
            <person name="Guy L."/>
            <person name="Ettema T.J."/>
        </authorList>
    </citation>
    <scope>NUCLEOTIDE SEQUENCE</scope>
</reference>
<feature type="region of interest" description="Disordered" evidence="1">
    <location>
        <begin position="61"/>
        <end position="81"/>
    </location>
</feature>
<gene>
    <name evidence="2" type="ORF">LCGC14_0334530</name>
</gene>
<dbReference type="AlphaFoldDB" id="A0A0F9TFE9"/>